<dbReference type="OrthoDB" id="4827152at2"/>
<feature type="domain" description="VanZ-like" evidence="3">
    <location>
        <begin position="57"/>
        <end position="136"/>
    </location>
</feature>
<dbReference type="RefSeq" id="WP_135974260.1">
    <property type="nucleotide sequence ID" value="NZ_CP039291.1"/>
</dbReference>
<dbReference type="Pfam" id="PF04892">
    <property type="entry name" value="VanZ"/>
    <property type="match status" value="1"/>
</dbReference>
<feature type="transmembrane region" description="Helical" evidence="2">
    <location>
        <begin position="122"/>
        <end position="141"/>
    </location>
</feature>
<gene>
    <name evidence="4" type="ORF">E5225_14205</name>
</gene>
<evidence type="ECO:0000259" key="3">
    <source>
        <dbReference type="Pfam" id="PF04892"/>
    </source>
</evidence>
<dbReference type="InterPro" id="IPR006976">
    <property type="entry name" value="VanZ-like"/>
</dbReference>
<keyword evidence="5" id="KW-1185">Reference proteome</keyword>
<evidence type="ECO:0000256" key="1">
    <source>
        <dbReference type="SAM" id="MobiDB-lite"/>
    </source>
</evidence>
<feature type="region of interest" description="Disordered" evidence="1">
    <location>
        <begin position="147"/>
        <end position="175"/>
    </location>
</feature>
<evidence type="ECO:0000313" key="5">
    <source>
        <dbReference type="Proteomes" id="UP000296469"/>
    </source>
</evidence>
<dbReference type="PANTHER" id="PTHR28008">
    <property type="entry name" value="DOMAIN PROTEIN, PUTATIVE (AFU_ORTHOLOGUE AFUA_3G10980)-RELATED"/>
    <property type="match status" value="1"/>
</dbReference>
<feature type="transmembrane region" description="Helical" evidence="2">
    <location>
        <begin position="91"/>
        <end position="110"/>
    </location>
</feature>
<reference evidence="4 5" key="1">
    <citation type="submission" date="2019-04" db="EMBL/GenBank/DDBJ databases">
        <title>Isolation and identification of Cellulomonas shaoxiangyii sp. Nov. isolated from feces of the Tibetan antelopes (Pantholops hodgsonii) in the Qinghai-Tibet plateau of China.</title>
        <authorList>
            <person name="Tian Z."/>
        </authorList>
    </citation>
    <scope>NUCLEOTIDE SEQUENCE [LARGE SCALE GENOMIC DNA]</scope>
    <source>
        <strain evidence="4 5">Z28</strain>
    </source>
</reference>
<protein>
    <submittedName>
        <fullName evidence="4">VanZ family protein</fullName>
    </submittedName>
</protein>
<name>A0A4V1CMY2_9CELL</name>
<evidence type="ECO:0000256" key="2">
    <source>
        <dbReference type="SAM" id="Phobius"/>
    </source>
</evidence>
<accession>A0A4V1CMY2</accession>
<proteinExistence type="predicted"/>
<keyword evidence="2" id="KW-0812">Transmembrane</keyword>
<organism evidence="4 5">
    <name type="scientific">Cellulomonas shaoxiangyii</name>
    <dbReference type="NCBI Taxonomy" id="2566013"/>
    <lineage>
        <taxon>Bacteria</taxon>
        <taxon>Bacillati</taxon>
        <taxon>Actinomycetota</taxon>
        <taxon>Actinomycetes</taxon>
        <taxon>Micrococcales</taxon>
        <taxon>Cellulomonadaceae</taxon>
        <taxon>Cellulomonas</taxon>
    </lineage>
</organism>
<evidence type="ECO:0000313" key="4">
    <source>
        <dbReference type="EMBL" id="QCB94535.1"/>
    </source>
</evidence>
<keyword evidence="2" id="KW-0472">Membrane</keyword>
<dbReference type="EMBL" id="CP039291">
    <property type="protein sequence ID" value="QCB94535.1"/>
    <property type="molecule type" value="Genomic_DNA"/>
</dbReference>
<dbReference type="AlphaFoldDB" id="A0A4V1CMY2"/>
<keyword evidence="2" id="KW-1133">Transmembrane helix</keyword>
<feature type="transmembrane region" description="Helical" evidence="2">
    <location>
        <begin position="17"/>
        <end position="35"/>
    </location>
</feature>
<dbReference type="Proteomes" id="UP000296469">
    <property type="component" value="Chromosome"/>
</dbReference>
<dbReference type="PANTHER" id="PTHR28008:SF1">
    <property type="entry name" value="DOMAIN PROTEIN, PUTATIVE (AFU_ORTHOLOGUE AFUA_3G10980)-RELATED"/>
    <property type="match status" value="1"/>
</dbReference>
<sequence>MPSSAPSPVPSPVPRRVVVPVLVGYLAAVAAVTLTPGRTHDGSLGVVRTVLAWLTDRGVPLTFEALEAVANVVMFVPFGVLVGLLLGARRWWAVVLLALATSVTIETVQRALPDRFPTVQDVVLNTLGAAVGVAALAWALPRVLRRPGRTRPGSASADPGRGQSRPAAAEGGPAR</sequence>
<feature type="transmembrane region" description="Helical" evidence="2">
    <location>
        <begin position="68"/>
        <end position="86"/>
    </location>
</feature>
<dbReference type="KEGG" id="celz:E5225_14205"/>